<dbReference type="OrthoDB" id="5948502at2"/>
<feature type="compositionally biased region" description="Basic and acidic residues" evidence="1">
    <location>
        <begin position="87"/>
        <end position="107"/>
    </location>
</feature>
<dbReference type="Pfam" id="PF13103">
    <property type="entry name" value="TonB_2"/>
    <property type="match status" value="1"/>
</dbReference>
<sequence>MYFGLWWTRQGAPQESWGVPVQAEVIDANALSPSLQRALKREAVKPPPPPPTPEEKSLPEPLPEETPPPPQPRAQEQLPEPDAVDQEEVRRDAVSPDTRLREQEAKQRQQQVDLDEQERQKQEQQQKQREILARLEQVKAQRALAKRAADQAAARLQQLADWKAQQASDAAASASPPPGNPDADNGLKARYAAALTQAIRSNWTRPDNVPLSARCVINITQLPGGKVIDVQVSPSCPYDALGKRSVEAAVLKAQPLPYAGFESVFKRQLELHFQAEDN</sequence>
<keyword evidence="3" id="KW-1185">Reference proteome</keyword>
<feature type="region of interest" description="Disordered" evidence="1">
    <location>
        <begin position="34"/>
        <end position="125"/>
    </location>
</feature>
<name>A0A516V8J8_9GAMM</name>
<proteinExistence type="predicted"/>
<dbReference type="Proteomes" id="UP000315891">
    <property type="component" value="Chromosome"/>
</dbReference>
<dbReference type="EMBL" id="CP041742">
    <property type="protein sequence ID" value="QDQ74857.1"/>
    <property type="molecule type" value="Genomic_DNA"/>
</dbReference>
<evidence type="ECO:0000313" key="3">
    <source>
        <dbReference type="Proteomes" id="UP000315891"/>
    </source>
</evidence>
<accession>A0A516V8J8</accession>
<reference evidence="2 3" key="1">
    <citation type="submission" date="2019-07" db="EMBL/GenBank/DDBJ databases">
        <title>Lysobacter weifangensis sp. nov., isolated from bensulfuron-methyl contaminated farmland soil.</title>
        <authorList>
            <person name="Zhao H."/>
        </authorList>
    </citation>
    <scope>NUCLEOTIDE SEQUENCE [LARGE SCALE GENOMIC DNA]</scope>
    <source>
        <strain evidence="2 3">CC-Bw-6</strain>
    </source>
</reference>
<gene>
    <name evidence="2" type="ORF">FNZ56_12020</name>
</gene>
<dbReference type="Gene3D" id="3.30.1150.10">
    <property type="match status" value="1"/>
</dbReference>
<dbReference type="SUPFAM" id="SSF74653">
    <property type="entry name" value="TolA/TonB C-terminal domain"/>
    <property type="match status" value="1"/>
</dbReference>
<feature type="region of interest" description="Disordered" evidence="1">
    <location>
        <begin position="167"/>
        <end position="186"/>
    </location>
</feature>
<evidence type="ECO:0000313" key="2">
    <source>
        <dbReference type="EMBL" id="QDQ74857.1"/>
    </source>
</evidence>
<organism evidence="2 3">
    <name type="scientific">Pseudoluteimonas lycopersici</name>
    <dbReference type="NCBI Taxonomy" id="1324796"/>
    <lineage>
        <taxon>Bacteria</taxon>
        <taxon>Pseudomonadati</taxon>
        <taxon>Pseudomonadota</taxon>
        <taxon>Gammaproteobacteria</taxon>
        <taxon>Lysobacterales</taxon>
        <taxon>Lysobacteraceae</taxon>
        <taxon>Pseudoluteimonas</taxon>
    </lineage>
</organism>
<dbReference type="AlphaFoldDB" id="A0A516V8J8"/>
<feature type="compositionally biased region" description="Pro residues" evidence="1">
    <location>
        <begin position="60"/>
        <end position="72"/>
    </location>
</feature>
<protein>
    <submittedName>
        <fullName evidence="2">TonB C-terminal domain-containing protein</fullName>
    </submittedName>
</protein>
<evidence type="ECO:0000256" key="1">
    <source>
        <dbReference type="SAM" id="MobiDB-lite"/>
    </source>
</evidence>